<comment type="caution">
    <text evidence="3">The sequence shown here is derived from an EMBL/GenBank/DDBJ whole genome shotgun (WGS) entry which is preliminary data.</text>
</comment>
<evidence type="ECO:0008006" key="5">
    <source>
        <dbReference type="Google" id="ProtNLM"/>
    </source>
</evidence>
<dbReference type="AlphaFoldDB" id="A0A5A5RY02"/>
<organism evidence="3 4">
    <name type="scientific">Microcystis aeruginosa NIES-2521</name>
    <dbReference type="NCBI Taxonomy" id="2303983"/>
    <lineage>
        <taxon>Bacteria</taxon>
        <taxon>Bacillati</taxon>
        <taxon>Cyanobacteriota</taxon>
        <taxon>Cyanophyceae</taxon>
        <taxon>Oscillatoriophycideae</taxon>
        <taxon>Chroococcales</taxon>
        <taxon>Microcystaceae</taxon>
        <taxon>Microcystis</taxon>
    </lineage>
</organism>
<evidence type="ECO:0000256" key="2">
    <source>
        <dbReference type="ARBA" id="ARBA00023125"/>
    </source>
</evidence>
<keyword evidence="2" id="KW-0238">DNA-binding</keyword>
<accession>A0A5A5RY02</accession>
<sequence length="68" mass="7963">MKKINKAIVQNFPVFIPPIVEQKKIVEQIEECYQKTQKLETIYQRKLEAIAELKQSILEKAFTGQLSQ</sequence>
<keyword evidence="1" id="KW-0680">Restriction system</keyword>
<dbReference type="Gene3D" id="3.90.220.20">
    <property type="entry name" value="DNA methylase specificity domains"/>
    <property type="match status" value="2"/>
</dbReference>
<dbReference type="RefSeq" id="WP_149973163.1">
    <property type="nucleotide sequence ID" value="NZ_BHVQ01000001.1"/>
</dbReference>
<dbReference type="GO" id="GO:0003677">
    <property type="term" value="F:DNA binding"/>
    <property type="evidence" value="ECO:0007669"/>
    <property type="project" value="UniProtKB-KW"/>
</dbReference>
<evidence type="ECO:0000313" key="3">
    <source>
        <dbReference type="EMBL" id="GCA78121.1"/>
    </source>
</evidence>
<reference evidence="3 4" key="1">
    <citation type="submission" date="2018-09" db="EMBL/GenBank/DDBJ databases">
        <title>Evolutionary history of phycoerythrin pigmentation in the water bloom-forming cyanobacterium Microcystis aeruginosa.</title>
        <authorList>
            <person name="Tanabe Y."/>
            <person name="Tanabe Y."/>
            <person name="Yamaguchi H."/>
        </authorList>
    </citation>
    <scope>NUCLEOTIDE SEQUENCE [LARGE SCALE GENOMIC DNA]</scope>
    <source>
        <strain evidence="3 4">NIES-2521</strain>
    </source>
</reference>
<evidence type="ECO:0000256" key="1">
    <source>
        <dbReference type="ARBA" id="ARBA00022747"/>
    </source>
</evidence>
<protein>
    <recommendedName>
        <fullName evidence="5">Type I restriction modification DNA specificity domain-containing protein</fullName>
    </recommendedName>
</protein>
<gene>
    <name evidence="3" type="ORF">MiTs_00099</name>
</gene>
<dbReference type="SUPFAM" id="SSF116734">
    <property type="entry name" value="DNA methylase specificity domain"/>
    <property type="match status" value="1"/>
</dbReference>
<dbReference type="EMBL" id="BHVQ01000001">
    <property type="protein sequence ID" value="GCA78121.1"/>
    <property type="molecule type" value="Genomic_DNA"/>
</dbReference>
<dbReference type="Proteomes" id="UP000324689">
    <property type="component" value="Unassembled WGS sequence"/>
</dbReference>
<evidence type="ECO:0000313" key="4">
    <source>
        <dbReference type="Proteomes" id="UP000324689"/>
    </source>
</evidence>
<name>A0A5A5RY02_MICAE</name>
<dbReference type="InterPro" id="IPR044946">
    <property type="entry name" value="Restrct_endonuc_typeI_TRD_sf"/>
</dbReference>
<proteinExistence type="predicted"/>
<dbReference type="GO" id="GO:0009307">
    <property type="term" value="P:DNA restriction-modification system"/>
    <property type="evidence" value="ECO:0007669"/>
    <property type="project" value="UniProtKB-KW"/>
</dbReference>